<keyword evidence="4" id="KW-1185">Reference proteome</keyword>
<feature type="domain" description="Glucodextranase-like C-terminal" evidence="2">
    <location>
        <begin position="40"/>
        <end position="266"/>
    </location>
</feature>
<name>A0A3Q9HNZ6_9FIRM</name>
<dbReference type="InterPro" id="IPR019248">
    <property type="entry name" value="Glucodextran_C"/>
</dbReference>
<dbReference type="OrthoDB" id="9806081at2"/>
<evidence type="ECO:0000256" key="1">
    <source>
        <dbReference type="SAM" id="Phobius"/>
    </source>
</evidence>
<accession>A0A3Q9HNZ6</accession>
<feature type="transmembrane region" description="Helical" evidence="1">
    <location>
        <begin position="278"/>
        <end position="296"/>
    </location>
</feature>
<keyword evidence="1" id="KW-0812">Transmembrane</keyword>
<reference evidence="3 4" key="1">
    <citation type="submission" date="2016-07" db="EMBL/GenBank/DDBJ databases">
        <title>Genome and transcriptome analysis of iron-reducing fermentative bacteria Anoxybacter fermentans.</title>
        <authorList>
            <person name="Zeng X."/>
            <person name="Shao Z."/>
        </authorList>
    </citation>
    <scope>NUCLEOTIDE SEQUENCE [LARGE SCALE GENOMIC DNA]</scope>
    <source>
        <strain evidence="3 4">DY22613</strain>
    </source>
</reference>
<dbReference type="Proteomes" id="UP000267250">
    <property type="component" value="Chromosome"/>
</dbReference>
<dbReference type="Pfam" id="PF09985">
    <property type="entry name" value="Glucodextran_C"/>
    <property type="match status" value="1"/>
</dbReference>
<evidence type="ECO:0000313" key="3">
    <source>
        <dbReference type="EMBL" id="AZR72243.1"/>
    </source>
</evidence>
<dbReference type="CDD" id="cd09626">
    <property type="entry name" value="DOMON_glucodextranase_like"/>
    <property type="match status" value="1"/>
</dbReference>
<dbReference type="Gene3D" id="2.60.40.1190">
    <property type="match status" value="1"/>
</dbReference>
<organism evidence="3 4">
    <name type="scientific">Anoxybacter fermentans</name>
    <dbReference type="NCBI Taxonomy" id="1323375"/>
    <lineage>
        <taxon>Bacteria</taxon>
        <taxon>Bacillati</taxon>
        <taxon>Bacillota</taxon>
        <taxon>Clostridia</taxon>
        <taxon>Halanaerobiales</taxon>
        <taxon>Anoxybacter</taxon>
    </lineage>
</organism>
<sequence length="305" mass="34674">MSHKFWVILLVVLLISGPTVRVFGEDETGEIAVEDKWTTILDIEDPIGDDYGPGTYLYPTHVQFAPYQGLLDIERFKVEGTEKLIRFQITFGQITNPWHGPFGFSHQLIQIYIDHRPGGKRRPFYPGAKVVFSPRAPWDTLIKVTGWGMYIFRCTDKPEKEPAHYTKGDIKVLADGKTIQVQIPIEDISSFDDLYDASYYLLVGGQDGFGPDNYRVVKKEVSEWYFGGGDGSGYAPNVIDILTLPHKSQQKILGSYDPTNRVLAVVEPVHRPNPLKKGIIYLISITVGILLWYSWCKRDEFNLDQ</sequence>
<dbReference type="EMBL" id="CP016379">
    <property type="protein sequence ID" value="AZR72243.1"/>
    <property type="molecule type" value="Genomic_DNA"/>
</dbReference>
<proteinExistence type="predicted"/>
<evidence type="ECO:0000313" key="4">
    <source>
        <dbReference type="Proteomes" id="UP000267250"/>
    </source>
</evidence>
<gene>
    <name evidence="3" type="ORF">BBF96_01815</name>
</gene>
<dbReference type="AlphaFoldDB" id="A0A3Q9HNZ6"/>
<evidence type="ECO:0000259" key="2">
    <source>
        <dbReference type="Pfam" id="PF09985"/>
    </source>
</evidence>
<keyword evidence="1" id="KW-0472">Membrane</keyword>
<keyword evidence="1" id="KW-1133">Transmembrane helix</keyword>
<dbReference type="SUPFAM" id="SSF49344">
    <property type="entry name" value="CBD9-like"/>
    <property type="match status" value="1"/>
</dbReference>
<dbReference type="RefSeq" id="WP_127015571.1">
    <property type="nucleotide sequence ID" value="NZ_CP016379.1"/>
</dbReference>
<protein>
    <recommendedName>
        <fullName evidence="2">Glucodextranase-like C-terminal domain-containing protein</fullName>
    </recommendedName>
</protein>
<dbReference type="KEGG" id="aft:BBF96_01815"/>